<dbReference type="AlphaFoldDB" id="A0AAV4HVT5"/>
<accession>A0AAV4HVT5</accession>
<evidence type="ECO:0000313" key="2">
    <source>
        <dbReference type="EMBL" id="GFS02323.1"/>
    </source>
</evidence>
<reference evidence="2 3" key="1">
    <citation type="journal article" date="2021" name="Elife">
        <title>Chloroplast acquisition without the gene transfer in kleptoplastic sea slugs, Plakobranchus ocellatus.</title>
        <authorList>
            <person name="Maeda T."/>
            <person name="Takahashi S."/>
            <person name="Yoshida T."/>
            <person name="Shimamura S."/>
            <person name="Takaki Y."/>
            <person name="Nagai Y."/>
            <person name="Toyoda A."/>
            <person name="Suzuki Y."/>
            <person name="Arimoto A."/>
            <person name="Ishii H."/>
            <person name="Satoh N."/>
            <person name="Nishiyama T."/>
            <person name="Hasebe M."/>
            <person name="Maruyama T."/>
            <person name="Minagawa J."/>
            <person name="Obokata J."/>
            <person name="Shigenobu S."/>
        </authorList>
    </citation>
    <scope>NUCLEOTIDE SEQUENCE [LARGE SCALE GENOMIC DNA]</scope>
</reference>
<keyword evidence="3" id="KW-1185">Reference proteome</keyword>
<comment type="caution">
    <text evidence="2">The sequence shown here is derived from an EMBL/GenBank/DDBJ whole genome shotgun (WGS) entry which is preliminary data.</text>
</comment>
<proteinExistence type="predicted"/>
<gene>
    <name evidence="2" type="ORF">ElyMa_004604300</name>
</gene>
<evidence type="ECO:0000313" key="3">
    <source>
        <dbReference type="Proteomes" id="UP000762676"/>
    </source>
</evidence>
<feature type="region of interest" description="Disordered" evidence="1">
    <location>
        <begin position="1"/>
        <end position="42"/>
    </location>
</feature>
<feature type="region of interest" description="Disordered" evidence="1">
    <location>
        <begin position="100"/>
        <end position="124"/>
    </location>
</feature>
<name>A0AAV4HVT5_9GAST</name>
<dbReference type="Proteomes" id="UP000762676">
    <property type="component" value="Unassembled WGS sequence"/>
</dbReference>
<protein>
    <submittedName>
        <fullName evidence="2">Uncharacterized protein</fullName>
    </submittedName>
</protein>
<organism evidence="2 3">
    <name type="scientific">Elysia marginata</name>
    <dbReference type="NCBI Taxonomy" id="1093978"/>
    <lineage>
        <taxon>Eukaryota</taxon>
        <taxon>Metazoa</taxon>
        <taxon>Spiralia</taxon>
        <taxon>Lophotrochozoa</taxon>
        <taxon>Mollusca</taxon>
        <taxon>Gastropoda</taxon>
        <taxon>Heterobranchia</taxon>
        <taxon>Euthyneura</taxon>
        <taxon>Panpulmonata</taxon>
        <taxon>Sacoglossa</taxon>
        <taxon>Placobranchoidea</taxon>
        <taxon>Plakobranchidae</taxon>
        <taxon>Elysia</taxon>
    </lineage>
</organism>
<evidence type="ECO:0000256" key="1">
    <source>
        <dbReference type="SAM" id="MobiDB-lite"/>
    </source>
</evidence>
<sequence>MRRRRRKKEEKEEEEKIVNGKEEDESAQGSNAPPGDLCTQKHSGLKYKARPNQKLELVVAQFALGGGRVGAQCVCALHDDTKPRALLAFHASRLIVVSPGPGRCGPSNLRGRKQRSTEQEECLE</sequence>
<dbReference type="EMBL" id="BMAT01009234">
    <property type="protein sequence ID" value="GFS02323.1"/>
    <property type="molecule type" value="Genomic_DNA"/>
</dbReference>